<dbReference type="SUPFAM" id="SSF55961">
    <property type="entry name" value="Bet v1-like"/>
    <property type="match status" value="1"/>
</dbReference>
<reference evidence="3 4" key="1">
    <citation type="submission" date="2013-09" db="EMBL/GenBank/DDBJ databases">
        <title>Corchorus capsularis genome sequencing.</title>
        <authorList>
            <person name="Alam M."/>
            <person name="Haque M.S."/>
            <person name="Islam M.S."/>
            <person name="Emdad E.M."/>
            <person name="Islam M.M."/>
            <person name="Ahmed B."/>
            <person name="Halim A."/>
            <person name="Hossen Q.M.M."/>
            <person name="Hossain M.Z."/>
            <person name="Ahmed R."/>
            <person name="Khan M.M."/>
            <person name="Islam R."/>
            <person name="Rashid M.M."/>
            <person name="Khan S.A."/>
            <person name="Rahman M.S."/>
            <person name="Alam M."/>
        </authorList>
    </citation>
    <scope>NUCLEOTIDE SEQUENCE [LARGE SCALE GENOMIC DNA]</scope>
    <source>
        <strain evidence="4">cv. CVL-1</strain>
        <tissue evidence="3">Whole seedling</tissue>
    </source>
</reference>
<keyword evidence="4" id="KW-1185">Reference proteome</keyword>
<dbReference type="OrthoDB" id="1879545at2759"/>
<dbReference type="PANTHER" id="PTHR31213">
    <property type="entry name" value="OS08G0374000 PROTEIN-RELATED"/>
    <property type="match status" value="1"/>
</dbReference>
<dbReference type="InterPro" id="IPR023393">
    <property type="entry name" value="START-like_dom_sf"/>
</dbReference>
<protein>
    <recommendedName>
        <fullName evidence="2">Bet v I/Major latex protein domain-containing protein</fullName>
    </recommendedName>
</protein>
<dbReference type="Pfam" id="PF00407">
    <property type="entry name" value="Bet_v_1"/>
    <property type="match status" value="1"/>
</dbReference>
<dbReference type="EMBL" id="AWWV01011624">
    <property type="protein sequence ID" value="OMO71424.1"/>
    <property type="molecule type" value="Genomic_DNA"/>
</dbReference>
<proteinExistence type="inferred from homology"/>
<dbReference type="GO" id="GO:0005634">
    <property type="term" value="C:nucleus"/>
    <property type="evidence" value="ECO:0007669"/>
    <property type="project" value="TreeGrafter"/>
</dbReference>
<evidence type="ECO:0000313" key="4">
    <source>
        <dbReference type="Proteomes" id="UP000188268"/>
    </source>
</evidence>
<dbReference type="CDD" id="cd07816">
    <property type="entry name" value="Bet_v1-like"/>
    <property type="match status" value="1"/>
</dbReference>
<dbReference type="InterPro" id="IPR000916">
    <property type="entry name" value="Bet_v_I/MLP"/>
</dbReference>
<dbReference type="GO" id="GO:0010427">
    <property type="term" value="F:abscisic acid binding"/>
    <property type="evidence" value="ECO:0007669"/>
    <property type="project" value="TreeGrafter"/>
</dbReference>
<dbReference type="InterPro" id="IPR050279">
    <property type="entry name" value="Plant_def-hormone_signal"/>
</dbReference>
<dbReference type="Proteomes" id="UP000188268">
    <property type="component" value="Unassembled WGS sequence"/>
</dbReference>
<evidence type="ECO:0000313" key="3">
    <source>
        <dbReference type="EMBL" id="OMO71424.1"/>
    </source>
</evidence>
<comment type="caution">
    <text evidence="3">The sequence shown here is derived from an EMBL/GenBank/DDBJ whole genome shotgun (WGS) entry which is preliminary data.</text>
</comment>
<feature type="domain" description="Bet v I/Major latex protein" evidence="2">
    <location>
        <begin position="2"/>
        <end position="146"/>
    </location>
</feature>
<organism evidence="3 4">
    <name type="scientific">Corchorus capsularis</name>
    <name type="common">Jute</name>
    <dbReference type="NCBI Taxonomy" id="210143"/>
    <lineage>
        <taxon>Eukaryota</taxon>
        <taxon>Viridiplantae</taxon>
        <taxon>Streptophyta</taxon>
        <taxon>Embryophyta</taxon>
        <taxon>Tracheophyta</taxon>
        <taxon>Spermatophyta</taxon>
        <taxon>Magnoliopsida</taxon>
        <taxon>eudicotyledons</taxon>
        <taxon>Gunneridae</taxon>
        <taxon>Pentapetalae</taxon>
        <taxon>rosids</taxon>
        <taxon>malvids</taxon>
        <taxon>Malvales</taxon>
        <taxon>Malvaceae</taxon>
        <taxon>Grewioideae</taxon>
        <taxon>Apeibeae</taxon>
        <taxon>Corchorus</taxon>
    </lineage>
</organism>
<accession>A0A1R3HM78</accession>
<dbReference type="GO" id="GO:0038023">
    <property type="term" value="F:signaling receptor activity"/>
    <property type="evidence" value="ECO:0007669"/>
    <property type="project" value="TreeGrafter"/>
</dbReference>
<comment type="similarity">
    <text evidence="1">Belongs to the BetVI family.</text>
</comment>
<dbReference type="AlphaFoldDB" id="A0A1R3HM78"/>
<dbReference type="PANTHER" id="PTHR31213:SF90">
    <property type="entry name" value="S-NORCOCLAURINE SYNTHASE 2-LIKE"/>
    <property type="match status" value="1"/>
</dbReference>
<dbReference type="Gramene" id="OMO71424">
    <property type="protein sequence ID" value="OMO71424"/>
    <property type="gene ID" value="CCACVL1_18225"/>
</dbReference>
<evidence type="ECO:0000259" key="2">
    <source>
        <dbReference type="Pfam" id="PF00407"/>
    </source>
</evidence>
<dbReference type="GO" id="GO:0009738">
    <property type="term" value="P:abscisic acid-activated signaling pathway"/>
    <property type="evidence" value="ECO:0007669"/>
    <property type="project" value="TreeGrafter"/>
</dbReference>
<evidence type="ECO:0000256" key="1">
    <source>
        <dbReference type="ARBA" id="ARBA00009744"/>
    </source>
</evidence>
<dbReference type="GO" id="GO:0006952">
    <property type="term" value="P:defense response"/>
    <property type="evidence" value="ECO:0007669"/>
    <property type="project" value="InterPro"/>
</dbReference>
<name>A0A1R3HM78_COCAP</name>
<dbReference type="Gene3D" id="3.30.530.20">
    <property type="match status" value="1"/>
</dbReference>
<gene>
    <name evidence="3" type="ORF">CCACVL1_18225</name>
</gene>
<dbReference type="STRING" id="210143.A0A1R3HM78"/>
<sequence>MHGQISQDVVVEVPAAEVWDVFRGLELGNIINKLLQDVMGTVEVVQGDGGPGTILKVTFPPGTPGVGYMKEIFTKVDDEIRLKETEMIEGGYKAIGFDLYRSSFQIIEKDGESCIVRTTVEYEIDDKLQRRASKLTTKTMEMLAEVAGKYIKENRCPTK</sequence>
<dbReference type="GO" id="GO:0004864">
    <property type="term" value="F:protein phosphatase inhibitor activity"/>
    <property type="evidence" value="ECO:0007669"/>
    <property type="project" value="TreeGrafter"/>
</dbReference>
<dbReference type="OMA" id="YRYRFQI"/>
<dbReference type="GO" id="GO:0005737">
    <property type="term" value="C:cytoplasm"/>
    <property type="evidence" value="ECO:0007669"/>
    <property type="project" value="TreeGrafter"/>
</dbReference>